<keyword evidence="14" id="KW-1185">Reference proteome</keyword>
<dbReference type="Pfam" id="PF02518">
    <property type="entry name" value="HATPase_c"/>
    <property type="match status" value="1"/>
</dbReference>
<dbReference type="Gene3D" id="1.20.5.1930">
    <property type="match status" value="1"/>
</dbReference>
<dbReference type="GO" id="GO:0000155">
    <property type="term" value="F:phosphorelay sensor kinase activity"/>
    <property type="evidence" value="ECO:0007669"/>
    <property type="project" value="InterPro"/>
</dbReference>
<feature type="transmembrane region" description="Helical" evidence="10">
    <location>
        <begin position="30"/>
        <end position="46"/>
    </location>
</feature>
<dbReference type="InterPro" id="IPR003594">
    <property type="entry name" value="HATPase_dom"/>
</dbReference>
<dbReference type="Gene3D" id="3.30.565.10">
    <property type="entry name" value="Histidine kinase-like ATPase, C-terminal domain"/>
    <property type="match status" value="1"/>
</dbReference>
<evidence type="ECO:0000256" key="10">
    <source>
        <dbReference type="SAM" id="Phobius"/>
    </source>
</evidence>
<evidence type="ECO:0000259" key="12">
    <source>
        <dbReference type="Pfam" id="PF07730"/>
    </source>
</evidence>
<evidence type="ECO:0000256" key="3">
    <source>
        <dbReference type="ARBA" id="ARBA00022553"/>
    </source>
</evidence>
<keyword evidence="4" id="KW-0808">Transferase</keyword>
<evidence type="ECO:0000313" key="14">
    <source>
        <dbReference type="Proteomes" id="UP000010795"/>
    </source>
</evidence>
<dbReference type="STRING" id="717605.Theco_0471"/>
<evidence type="ECO:0000256" key="9">
    <source>
        <dbReference type="SAM" id="Coils"/>
    </source>
</evidence>
<dbReference type="Proteomes" id="UP000010795">
    <property type="component" value="Chromosome"/>
</dbReference>
<dbReference type="SUPFAM" id="SSF55874">
    <property type="entry name" value="ATPase domain of HSP90 chaperone/DNA topoisomerase II/histidine kinase"/>
    <property type="match status" value="1"/>
</dbReference>
<dbReference type="InterPro" id="IPR050482">
    <property type="entry name" value="Sensor_HK_TwoCompSys"/>
</dbReference>
<dbReference type="RefSeq" id="WP_015253451.1">
    <property type="nucleotide sequence ID" value="NC_019897.1"/>
</dbReference>
<organism evidence="13 14">
    <name type="scientific">Thermobacillus composti (strain DSM 18247 / JCM 13945 / KWC4)</name>
    <dbReference type="NCBI Taxonomy" id="717605"/>
    <lineage>
        <taxon>Bacteria</taxon>
        <taxon>Bacillati</taxon>
        <taxon>Bacillota</taxon>
        <taxon>Bacilli</taxon>
        <taxon>Bacillales</taxon>
        <taxon>Paenibacillaceae</taxon>
        <taxon>Thermobacillus</taxon>
    </lineage>
</organism>
<dbReference type="OrthoDB" id="199946at2"/>
<dbReference type="PANTHER" id="PTHR24421:SF10">
    <property type="entry name" value="NITRATE_NITRITE SENSOR PROTEIN NARQ"/>
    <property type="match status" value="1"/>
</dbReference>
<keyword evidence="10" id="KW-0812">Transmembrane</keyword>
<sequence length="378" mass="41466">MNAAYLMLRYLTVVVAGVASILMSDRVTDEALYVYLLLGLLLVMRLRDGLEGREAWRASPLPFLVETSALAAFAWHYGGLLPLAVSAALYTPPERPGAFIPRAVVAFAALNLAAWPHFGEKLLAAANLGYAAIALLLWHIRKTAVDSGEIEALYHELQTRNRELEEARRTALDHASKVQELAQLEERNRIAHDLHDELGHRLIRLKMMLEAAISIDGGGRGEAMNLVREVRDQLAGAMDALRSTVRRLKPAEAARGEYSLETLIGELAGTSGAAVRFRAVGACYPLYPSDAIVLYRNAQEAVTNALRHGEATEVTVELEYAPEELRMTVSNNGAVPEGGELRKGLGMLGMEERTRLVGGRLEVIAGERFAVRTILPRR</sequence>
<feature type="domain" description="Signal transduction histidine kinase subgroup 3 dimerisation and phosphoacceptor" evidence="12">
    <location>
        <begin position="186"/>
        <end position="252"/>
    </location>
</feature>
<feature type="transmembrane region" description="Helical" evidence="10">
    <location>
        <begin position="122"/>
        <end position="140"/>
    </location>
</feature>
<accession>L0EA81</accession>
<keyword evidence="10" id="KW-1133">Transmembrane helix</keyword>
<feature type="domain" description="Histidine kinase/HSP90-like ATPase" evidence="11">
    <location>
        <begin position="290"/>
        <end position="364"/>
    </location>
</feature>
<reference evidence="14" key="1">
    <citation type="submission" date="2012-01" db="EMBL/GenBank/DDBJ databases">
        <title>Complete sequence of chromosome of Thermobacillus composti KWC4.</title>
        <authorList>
            <person name="Lucas S."/>
            <person name="Han J."/>
            <person name="Lapidus A."/>
            <person name="Cheng J.-F."/>
            <person name="Goodwin L."/>
            <person name="Pitluck S."/>
            <person name="Peters L."/>
            <person name="Ovchinnikova G."/>
            <person name="Teshima H."/>
            <person name="Detter J.C."/>
            <person name="Han C."/>
            <person name="Tapia R."/>
            <person name="Land M."/>
            <person name="Hauser L."/>
            <person name="Kyrpides N."/>
            <person name="Ivanova N."/>
            <person name="Pagani I."/>
            <person name="Anderson I."/>
            <person name="Woyke T."/>
        </authorList>
    </citation>
    <scope>NUCLEOTIDE SEQUENCE [LARGE SCALE GENOMIC DNA]</scope>
    <source>
        <strain evidence="14">DSM 18247 / JCM 13945 / KWC4</strain>
    </source>
</reference>
<comment type="catalytic activity">
    <reaction evidence="1">
        <text>ATP + protein L-histidine = ADP + protein N-phospho-L-histidine.</text>
        <dbReference type="EC" id="2.7.13.3"/>
    </reaction>
</comment>
<dbReference type="PANTHER" id="PTHR24421">
    <property type="entry name" value="NITRATE/NITRITE SENSOR PROTEIN NARX-RELATED"/>
    <property type="match status" value="1"/>
</dbReference>
<dbReference type="KEGG" id="tco:Theco_0471"/>
<dbReference type="EMBL" id="CP003255">
    <property type="protein sequence ID" value="AGA56687.1"/>
    <property type="molecule type" value="Genomic_DNA"/>
</dbReference>
<feature type="transmembrane region" description="Helical" evidence="10">
    <location>
        <begin position="7"/>
        <end position="24"/>
    </location>
</feature>
<evidence type="ECO:0000256" key="5">
    <source>
        <dbReference type="ARBA" id="ARBA00022741"/>
    </source>
</evidence>
<name>L0EA81_THECK</name>
<dbReference type="EC" id="2.7.13.3" evidence="2"/>
<dbReference type="CDD" id="cd16917">
    <property type="entry name" value="HATPase_UhpB-NarQ-NarX-like"/>
    <property type="match status" value="1"/>
</dbReference>
<evidence type="ECO:0000259" key="11">
    <source>
        <dbReference type="Pfam" id="PF02518"/>
    </source>
</evidence>
<keyword evidence="9" id="KW-0175">Coiled coil</keyword>
<feature type="transmembrane region" description="Helical" evidence="10">
    <location>
        <begin position="98"/>
        <end position="115"/>
    </location>
</feature>
<gene>
    <name evidence="13" type="ordered locus">Theco_0471</name>
</gene>
<evidence type="ECO:0000313" key="13">
    <source>
        <dbReference type="EMBL" id="AGA56687.1"/>
    </source>
</evidence>
<keyword evidence="6 13" id="KW-0418">Kinase</keyword>
<dbReference type="InterPro" id="IPR036890">
    <property type="entry name" value="HATPase_C_sf"/>
</dbReference>
<dbReference type="InterPro" id="IPR011712">
    <property type="entry name" value="Sig_transdc_His_kin_sub3_dim/P"/>
</dbReference>
<feature type="coiled-coil region" evidence="9">
    <location>
        <begin position="147"/>
        <end position="174"/>
    </location>
</feature>
<dbReference type="AlphaFoldDB" id="L0EA81"/>
<evidence type="ECO:0000256" key="8">
    <source>
        <dbReference type="ARBA" id="ARBA00023012"/>
    </source>
</evidence>
<dbReference type="Pfam" id="PF07730">
    <property type="entry name" value="HisKA_3"/>
    <property type="match status" value="1"/>
</dbReference>
<keyword evidence="5" id="KW-0547">Nucleotide-binding</keyword>
<dbReference type="GO" id="GO:0005524">
    <property type="term" value="F:ATP binding"/>
    <property type="evidence" value="ECO:0007669"/>
    <property type="project" value="UniProtKB-KW"/>
</dbReference>
<dbReference type="GO" id="GO:0016020">
    <property type="term" value="C:membrane"/>
    <property type="evidence" value="ECO:0007669"/>
    <property type="project" value="InterPro"/>
</dbReference>
<proteinExistence type="predicted"/>
<keyword evidence="7" id="KW-0067">ATP-binding</keyword>
<keyword evidence="3" id="KW-0597">Phosphoprotein</keyword>
<evidence type="ECO:0000256" key="2">
    <source>
        <dbReference type="ARBA" id="ARBA00012438"/>
    </source>
</evidence>
<evidence type="ECO:0000256" key="7">
    <source>
        <dbReference type="ARBA" id="ARBA00022840"/>
    </source>
</evidence>
<evidence type="ECO:0000256" key="1">
    <source>
        <dbReference type="ARBA" id="ARBA00000085"/>
    </source>
</evidence>
<evidence type="ECO:0000256" key="4">
    <source>
        <dbReference type="ARBA" id="ARBA00022679"/>
    </source>
</evidence>
<evidence type="ECO:0000256" key="6">
    <source>
        <dbReference type="ARBA" id="ARBA00022777"/>
    </source>
</evidence>
<keyword evidence="8" id="KW-0902">Two-component regulatory system</keyword>
<dbReference type="GO" id="GO:0046983">
    <property type="term" value="F:protein dimerization activity"/>
    <property type="evidence" value="ECO:0007669"/>
    <property type="project" value="InterPro"/>
</dbReference>
<dbReference type="HOGENOM" id="CLU_629830_0_0_9"/>
<keyword evidence="10" id="KW-0472">Membrane</keyword>
<dbReference type="eggNOG" id="COG4585">
    <property type="taxonomic scope" value="Bacteria"/>
</dbReference>
<protein>
    <recommendedName>
        <fullName evidence="2">histidine kinase</fullName>
        <ecNumber evidence="2">2.7.13.3</ecNumber>
    </recommendedName>
</protein>